<keyword evidence="4" id="KW-1185">Reference proteome</keyword>
<dbReference type="SUPFAM" id="SSF56954">
    <property type="entry name" value="Outer membrane efflux proteins (OEP)"/>
    <property type="match status" value="1"/>
</dbReference>
<proteinExistence type="inferred from homology"/>
<name>B9M7J9_GEODF</name>
<sequence>MKQNVMKRLTSVVAMAAVICATTAPLRAEENAINLQEIITIAREHNGELKALRQELGIGDAGKIKAGLYPNPVLDLEGVTGALTGSSSENRLGIGVSQEFLLGGKREKRLAVADSELVRFGNRIKDAERLLLLEVKTGFYSLLLVESRLELAQKSQELNNELLQIAKERLAAGDVAELDVNLARVETARSEGRKIEAERELVPARQRLLSLMGTPALTGLKITGKPQTKPSTENPAELKAMALKNRPDLGAAEAEKNKGEAELSLAQAELVPNVRAGIGFSWERSETSLGGLQERDTDYLIGLKFSFPLQFFDRNQAGIREAQARKSSAETRQAFVRQGIEREVEAAHARLASAEKSLNIYAGEIIPQLSENLKLVQEAYRLGEVGILAVIEEQKKFIEVTDGYLTALYSWNTAVAKLEAAVGVELQKVDGGNK</sequence>
<dbReference type="STRING" id="316067.Geob_3767"/>
<gene>
    <name evidence="3" type="ordered locus">Geob_3767</name>
</gene>
<comment type="similarity">
    <text evidence="1">Belongs to the outer membrane factor (OMF) (TC 1.B.17) family.</text>
</comment>
<dbReference type="PANTHER" id="PTHR30203:SF24">
    <property type="entry name" value="BLR4935 PROTEIN"/>
    <property type="match status" value="1"/>
</dbReference>
<dbReference type="InterPro" id="IPR003423">
    <property type="entry name" value="OMP_efflux"/>
</dbReference>
<evidence type="ECO:0000313" key="4">
    <source>
        <dbReference type="Proteomes" id="UP000007721"/>
    </source>
</evidence>
<evidence type="ECO:0000313" key="3">
    <source>
        <dbReference type="EMBL" id="ACM22105.1"/>
    </source>
</evidence>
<dbReference type="EMBL" id="CP001390">
    <property type="protein sequence ID" value="ACM22105.1"/>
    <property type="molecule type" value="Genomic_DNA"/>
</dbReference>
<keyword evidence="2" id="KW-0732">Signal</keyword>
<evidence type="ECO:0000256" key="1">
    <source>
        <dbReference type="ARBA" id="ARBA00007613"/>
    </source>
</evidence>
<dbReference type="KEGG" id="geo:Geob_3767"/>
<feature type="chain" id="PRO_5002888847" evidence="2">
    <location>
        <begin position="29"/>
        <end position="434"/>
    </location>
</feature>
<accession>B9M7J9</accession>
<dbReference type="Proteomes" id="UP000007721">
    <property type="component" value="Chromosome"/>
</dbReference>
<dbReference type="eggNOG" id="COG1538">
    <property type="taxonomic scope" value="Bacteria"/>
</dbReference>
<dbReference type="Gene3D" id="1.20.1600.10">
    <property type="entry name" value="Outer membrane efflux proteins (OEP)"/>
    <property type="match status" value="1"/>
</dbReference>
<organism evidence="3 4">
    <name type="scientific">Geotalea daltonii (strain DSM 22248 / JCM 15807 / FRC-32)</name>
    <name type="common">Geobacter daltonii</name>
    <dbReference type="NCBI Taxonomy" id="316067"/>
    <lineage>
        <taxon>Bacteria</taxon>
        <taxon>Pseudomonadati</taxon>
        <taxon>Thermodesulfobacteriota</taxon>
        <taxon>Desulfuromonadia</taxon>
        <taxon>Geobacterales</taxon>
        <taxon>Geobacteraceae</taxon>
        <taxon>Geotalea</taxon>
    </lineage>
</organism>
<dbReference type="Pfam" id="PF02321">
    <property type="entry name" value="OEP"/>
    <property type="match status" value="2"/>
</dbReference>
<evidence type="ECO:0000256" key="2">
    <source>
        <dbReference type="SAM" id="SignalP"/>
    </source>
</evidence>
<dbReference type="AlphaFoldDB" id="B9M7J9"/>
<dbReference type="HOGENOM" id="CLU_012817_14_3_7"/>
<feature type="signal peptide" evidence="2">
    <location>
        <begin position="1"/>
        <end position="28"/>
    </location>
</feature>
<dbReference type="PANTHER" id="PTHR30203">
    <property type="entry name" value="OUTER MEMBRANE CATION EFFLUX PROTEIN"/>
    <property type="match status" value="1"/>
</dbReference>
<protein>
    <submittedName>
        <fullName evidence="3">Efflux pump, RND family, outer membrane protein</fullName>
    </submittedName>
</protein>
<dbReference type="InterPro" id="IPR010131">
    <property type="entry name" value="MdtP/NodT-like"/>
</dbReference>
<dbReference type="RefSeq" id="WP_012648831.1">
    <property type="nucleotide sequence ID" value="NC_011979.1"/>
</dbReference>
<reference evidence="3 4" key="1">
    <citation type="submission" date="2009-01" db="EMBL/GenBank/DDBJ databases">
        <title>Complete sequence of Geobacter sp. FRC-32.</title>
        <authorList>
            <consortium name="US DOE Joint Genome Institute"/>
            <person name="Lucas S."/>
            <person name="Copeland A."/>
            <person name="Lapidus A."/>
            <person name="Glavina del Rio T."/>
            <person name="Dalin E."/>
            <person name="Tice H."/>
            <person name="Bruce D."/>
            <person name="Goodwin L."/>
            <person name="Pitluck S."/>
            <person name="Saunders E."/>
            <person name="Brettin T."/>
            <person name="Detter J.C."/>
            <person name="Han C."/>
            <person name="Larimer F."/>
            <person name="Land M."/>
            <person name="Hauser L."/>
            <person name="Kyrpides N."/>
            <person name="Ovchinnikova G."/>
            <person name="Kostka J."/>
            <person name="Richardson P."/>
        </authorList>
    </citation>
    <scope>NUCLEOTIDE SEQUENCE [LARGE SCALE GENOMIC DNA]</scope>
    <source>
        <strain evidence="4">DSM 22248 / JCM 15807 / FRC-32</strain>
    </source>
</reference>
<dbReference type="GO" id="GO:0015562">
    <property type="term" value="F:efflux transmembrane transporter activity"/>
    <property type="evidence" value="ECO:0007669"/>
    <property type="project" value="InterPro"/>
</dbReference>